<feature type="domain" description="Thioredoxin" evidence="2">
    <location>
        <begin position="6"/>
        <end position="167"/>
    </location>
</feature>
<dbReference type="Gene3D" id="3.40.30.10">
    <property type="entry name" value="Glutaredoxin"/>
    <property type="match status" value="1"/>
</dbReference>
<evidence type="ECO:0000256" key="1">
    <source>
        <dbReference type="ARBA" id="ARBA00023157"/>
    </source>
</evidence>
<dbReference type="PROSITE" id="PS51352">
    <property type="entry name" value="THIOREDOXIN_2"/>
    <property type="match status" value="1"/>
</dbReference>
<dbReference type="GO" id="GO:0016491">
    <property type="term" value="F:oxidoreductase activity"/>
    <property type="evidence" value="ECO:0007669"/>
    <property type="project" value="InterPro"/>
</dbReference>
<dbReference type="GO" id="GO:0016209">
    <property type="term" value="F:antioxidant activity"/>
    <property type="evidence" value="ECO:0007669"/>
    <property type="project" value="InterPro"/>
</dbReference>
<dbReference type="OrthoDB" id="462848at2"/>
<accession>A0A3S0I981</accession>
<organism evidence="3 4">
    <name type="scientific">Bacillus yapensis</name>
    <dbReference type="NCBI Taxonomy" id="2492960"/>
    <lineage>
        <taxon>Bacteria</taxon>
        <taxon>Bacillati</taxon>
        <taxon>Bacillota</taxon>
        <taxon>Bacilli</taxon>
        <taxon>Bacillales</taxon>
        <taxon>Bacillaceae</taxon>
        <taxon>Bacillus</taxon>
    </lineage>
</organism>
<name>A0A3S0I981_9BACI</name>
<dbReference type="Proteomes" id="UP000271374">
    <property type="component" value="Unassembled WGS sequence"/>
</dbReference>
<dbReference type="CDD" id="cd02966">
    <property type="entry name" value="TlpA_like_family"/>
    <property type="match status" value="1"/>
</dbReference>
<dbReference type="EMBL" id="RXNT01000016">
    <property type="protein sequence ID" value="RTR28192.1"/>
    <property type="molecule type" value="Genomic_DNA"/>
</dbReference>
<dbReference type="AlphaFoldDB" id="A0A3S0I981"/>
<dbReference type="SUPFAM" id="SSF52833">
    <property type="entry name" value="Thioredoxin-like"/>
    <property type="match status" value="1"/>
</dbReference>
<gene>
    <name evidence="3" type="ORF">EKG37_17620</name>
</gene>
<evidence type="ECO:0000313" key="4">
    <source>
        <dbReference type="Proteomes" id="UP000271374"/>
    </source>
</evidence>
<evidence type="ECO:0000259" key="2">
    <source>
        <dbReference type="PROSITE" id="PS51352"/>
    </source>
</evidence>
<dbReference type="Pfam" id="PF00578">
    <property type="entry name" value="AhpC-TSA"/>
    <property type="match status" value="1"/>
</dbReference>
<evidence type="ECO:0000313" key="3">
    <source>
        <dbReference type="EMBL" id="RTR28192.1"/>
    </source>
</evidence>
<proteinExistence type="predicted"/>
<dbReference type="InterPro" id="IPR013766">
    <property type="entry name" value="Thioredoxin_domain"/>
</dbReference>
<reference evidence="3 4" key="1">
    <citation type="submission" date="2018-12" db="EMBL/GenBank/DDBJ databases">
        <title>Bacillus yapensis draft genome sequence.</title>
        <authorList>
            <person name="Yu L."/>
            <person name="Xu X."/>
            <person name="Tang X."/>
        </authorList>
    </citation>
    <scope>NUCLEOTIDE SEQUENCE [LARGE SCALE GENOMIC DNA]</scope>
    <source>
        <strain evidence="3 4">XXST-01</strain>
    </source>
</reference>
<keyword evidence="4" id="KW-1185">Reference proteome</keyword>
<keyword evidence="1" id="KW-1015">Disulfide bond</keyword>
<dbReference type="PANTHER" id="PTHR42852:SF13">
    <property type="entry name" value="PROTEIN DIPZ"/>
    <property type="match status" value="1"/>
</dbReference>
<comment type="caution">
    <text evidence="3">The sequence shown here is derived from an EMBL/GenBank/DDBJ whole genome shotgun (WGS) entry which is preliminary data.</text>
</comment>
<dbReference type="PANTHER" id="PTHR42852">
    <property type="entry name" value="THIOL:DISULFIDE INTERCHANGE PROTEIN DSBE"/>
    <property type="match status" value="1"/>
</dbReference>
<sequence length="177" mass="19787">MVFLIILIFRQFGTVYLAKSDAIERDGIPIGNFMGKLEGLSYFSNELITNETFMGKPTLLGFISPGCAPCKELIPEWNRAYQKYNNEINFVLIGVGDKESFSKVKEIKKLKGELLLDPDRNNLQKCKVRVTPFAFILDNEGEVKGKGLCNDMGHINGLISSLKSNVEIIENIGEVAH</sequence>
<dbReference type="InterPro" id="IPR000866">
    <property type="entry name" value="AhpC/TSA"/>
</dbReference>
<dbReference type="InterPro" id="IPR050553">
    <property type="entry name" value="Thioredoxin_ResA/DsbE_sf"/>
</dbReference>
<dbReference type="InterPro" id="IPR036249">
    <property type="entry name" value="Thioredoxin-like_sf"/>
</dbReference>
<protein>
    <submittedName>
        <fullName evidence="3">TlpA family protein disulfide reductase</fullName>
    </submittedName>
</protein>